<dbReference type="RefSeq" id="WP_191026065.1">
    <property type="nucleotide sequence ID" value="NZ_JABBXD010000008.1"/>
</dbReference>
<dbReference type="PROSITE" id="PS51192">
    <property type="entry name" value="HELICASE_ATP_BIND_1"/>
    <property type="match status" value="1"/>
</dbReference>
<dbReference type="InterPro" id="IPR013689">
    <property type="entry name" value="RNA_helicase_ATP-dep_HrpB_C"/>
</dbReference>
<comment type="caution">
    <text evidence="8">The sequence shown here is derived from an EMBL/GenBank/DDBJ whole genome shotgun (WGS) entry which is preliminary data.</text>
</comment>
<dbReference type="SUPFAM" id="SSF52540">
    <property type="entry name" value="P-loop containing nucleoside triphosphate hydrolases"/>
    <property type="match status" value="1"/>
</dbReference>
<dbReference type="InterPro" id="IPR027417">
    <property type="entry name" value="P-loop_NTPase"/>
</dbReference>
<evidence type="ECO:0000256" key="3">
    <source>
        <dbReference type="ARBA" id="ARBA00022806"/>
    </source>
</evidence>
<dbReference type="PIRSF" id="PIRSF005496">
    <property type="entry name" value="ATP_hel_hrpB"/>
    <property type="match status" value="1"/>
</dbReference>
<keyword evidence="9" id="KW-1185">Reference proteome</keyword>
<organism evidence="8 9">
    <name type="scientific">Salinimonas profundi</name>
    <dbReference type="NCBI Taxonomy" id="2729140"/>
    <lineage>
        <taxon>Bacteria</taxon>
        <taxon>Pseudomonadati</taxon>
        <taxon>Pseudomonadota</taxon>
        <taxon>Gammaproteobacteria</taxon>
        <taxon>Alteromonadales</taxon>
        <taxon>Alteromonadaceae</taxon>
        <taxon>Alteromonas/Salinimonas group</taxon>
        <taxon>Salinimonas</taxon>
    </lineage>
</organism>
<dbReference type="Pfam" id="PF00271">
    <property type="entry name" value="Helicase_C"/>
    <property type="match status" value="1"/>
</dbReference>
<dbReference type="GO" id="GO:0004386">
    <property type="term" value="F:helicase activity"/>
    <property type="evidence" value="ECO:0007669"/>
    <property type="project" value="UniProtKB-KW"/>
</dbReference>
<accession>A0ABR8LNC4</accession>
<dbReference type="InterPro" id="IPR010225">
    <property type="entry name" value="HrpB"/>
</dbReference>
<evidence type="ECO:0000256" key="1">
    <source>
        <dbReference type="ARBA" id="ARBA00022741"/>
    </source>
</evidence>
<dbReference type="CDD" id="cd17990">
    <property type="entry name" value="DEXHc_HrpB"/>
    <property type="match status" value="1"/>
</dbReference>
<dbReference type="SMART" id="SM00490">
    <property type="entry name" value="HELICc"/>
    <property type="match status" value="1"/>
</dbReference>
<dbReference type="InterPro" id="IPR014001">
    <property type="entry name" value="Helicase_ATP-bd"/>
</dbReference>
<dbReference type="InterPro" id="IPR011545">
    <property type="entry name" value="DEAD/DEAH_box_helicase_dom"/>
</dbReference>
<dbReference type="Gene3D" id="3.40.50.300">
    <property type="entry name" value="P-loop containing nucleotide triphosphate hydrolases"/>
    <property type="match status" value="2"/>
</dbReference>
<evidence type="ECO:0000256" key="5">
    <source>
        <dbReference type="SAM" id="MobiDB-lite"/>
    </source>
</evidence>
<gene>
    <name evidence="8" type="primary">hrpB</name>
    <name evidence="8" type="ORF">HHX48_14095</name>
</gene>
<name>A0ABR8LNC4_9ALTE</name>
<dbReference type="NCBIfam" id="TIGR01970">
    <property type="entry name" value="DEAH_box_HrpB"/>
    <property type="match status" value="1"/>
</dbReference>
<dbReference type="PANTHER" id="PTHR43519:SF1">
    <property type="entry name" value="ATP-DEPENDENT RNA HELICASE HRPB"/>
    <property type="match status" value="1"/>
</dbReference>
<evidence type="ECO:0000313" key="8">
    <source>
        <dbReference type="EMBL" id="MBD3586873.1"/>
    </source>
</evidence>
<sequence>MPYDAERFPASTVVDALTDALKSRNAIVAAPPGAGKSTVIPLALLSAFPHKKILLMQPRRVVVRSLAAYLAEQLNEPVGQRVGYRIRGEARVSEQTRLEIITEGILARRIAQDPELADVGLIIFDEFHERSIHSDFGLALALDVQDGLRDDLRLLVMSATLDTDSLTSLLPDAAICVSEGRMFDVKEIYSGQIAAHQLHEAVARFTRQACEQVDGDVLVFLPGAGAIKKVSQLLATAPPHTKPIIHHLYGALGKEQQSNALKADSQGRQKVILATNIAETSLTIDNIEAVVDSGLENIAVFNPATGLTQLNQQMISKASATQRKGRAGRLKPGICIRLWSKEQQDRLAGYTVAQILREDITPLLLDTLAWGTTPDELRLLDQPSKAQLNSAMSALIAMDAVATSTTGVVTLTAYGQQLARFPCHPRLAHMLLTARDKTKTVDSQLCQAALWIAALAEDSGRMSDGLVSEALSNADKTTVARLSRQAKRYLSLLSPPDKHLPLTPCHELEPASIALAIALAWQDRIAFWQKEQWKLANGRGARWLGVPVKSDWLAVLSGQQVGSEVNIRLAEPLTFAVIKTWFSKHLITAKQVTFHRDSGQIQARQVTRFNQIILASEPVAAASADEMAQAWLDYLKEQPMSEFPLPDNAWQWLNRIALAARLNLAQPQAFDQADPWPEVSESVLSIIDEKSLLTHLKKCKKREDLINLPWQTLLQQSLSWPQQHALEHFLPLSVAVPTGNMRYLEYLPDGQVILSVKMQEMYGSCTQIIVGNNAVPVTLSLLSPAGRPLQKTNNLAAFWQGSYQEIKKEMKGRYPKHFWPDDPANAEPTTRTKKHMNG</sequence>
<protein>
    <submittedName>
        <fullName evidence="8">ATP-dependent helicase HrpB</fullName>
    </submittedName>
</protein>
<evidence type="ECO:0000256" key="4">
    <source>
        <dbReference type="ARBA" id="ARBA00022840"/>
    </source>
</evidence>
<keyword evidence="4" id="KW-0067">ATP-binding</keyword>
<dbReference type="PANTHER" id="PTHR43519">
    <property type="entry name" value="ATP-DEPENDENT RNA HELICASE HRPB"/>
    <property type="match status" value="1"/>
</dbReference>
<dbReference type="InterPro" id="IPR049614">
    <property type="entry name" value="HrpB_DEXH"/>
</dbReference>
<feature type="domain" description="Helicase ATP-binding" evidence="6">
    <location>
        <begin position="17"/>
        <end position="179"/>
    </location>
</feature>
<dbReference type="EMBL" id="JABBXD010000008">
    <property type="protein sequence ID" value="MBD3586873.1"/>
    <property type="molecule type" value="Genomic_DNA"/>
</dbReference>
<dbReference type="Gene3D" id="1.20.120.1080">
    <property type="match status" value="1"/>
</dbReference>
<dbReference type="Pfam" id="PF00270">
    <property type="entry name" value="DEAD"/>
    <property type="match status" value="1"/>
</dbReference>
<keyword evidence="3 8" id="KW-0347">Helicase</keyword>
<dbReference type="SMART" id="SM00847">
    <property type="entry name" value="HA2"/>
    <property type="match status" value="1"/>
</dbReference>
<evidence type="ECO:0000256" key="2">
    <source>
        <dbReference type="ARBA" id="ARBA00022801"/>
    </source>
</evidence>
<proteinExistence type="predicted"/>
<feature type="domain" description="Helicase C-terminal" evidence="7">
    <location>
        <begin position="205"/>
        <end position="371"/>
    </location>
</feature>
<evidence type="ECO:0000313" key="9">
    <source>
        <dbReference type="Proteomes" id="UP000624419"/>
    </source>
</evidence>
<feature type="region of interest" description="Disordered" evidence="5">
    <location>
        <begin position="817"/>
        <end position="838"/>
    </location>
</feature>
<keyword evidence="1" id="KW-0547">Nucleotide-binding</keyword>
<dbReference type="Pfam" id="PF08482">
    <property type="entry name" value="HrpB_C"/>
    <property type="match status" value="1"/>
</dbReference>
<evidence type="ECO:0000259" key="7">
    <source>
        <dbReference type="PROSITE" id="PS51194"/>
    </source>
</evidence>
<keyword evidence="2" id="KW-0378">Hydrolase</keyword>
<dbReference type="SMART" id="SM00487">
    <property type="entry name" value="DEXDc"/>
    <property type="match status" value="1"/>
</dbReference>
<evidence type="ECO:0000259" key="6">
    <source>
        <dbReference type="PROSITE" id="PS51192"/>
    </source>
</evidence>
<dbReference type="InterPro" id="IPR007502">
    <property type="entry name" value="Helicase-assoc_dom"/>
</dbReference>
<dbReference type="CDD" id="cd18791">
    <property type="entry name" value="SF2_C_RHA"/>
    <property type="match status" value="1"/>
</dbReference>
<reference evidence="8 9" key="1">
    <citation type="submission" date="2020-04" db="EMBL/GenBank/DDBJ databases">
        <title>Salinimonas sp. HHU 13199.</title>
        <authorList>
            <person name="Cui X."/>
            <person name="Zhang D."/>
        </authorList>
    </citation>
    <scope>NUCLEOTIDE SEQUENCE [LARGE SCALE GENOMIC DNA]</scope>
    <source>
        <strain evidence="8 9">HHU 13199</strain>
    </source>
</reference>
<dbReference type="PROSITE" id="PS51194">
    <property type="entry name" value="HELICASE_CTER"/>
    <property type="match status" value="1"/>
</dbReference>
<dbReference type="InterPro" id="IPR001650">
    <property type="entry name" value="Helicase_C-like"/>
</dbReference>
<dbReference type="Proteomes" id="UP000624419">
    <property type="component" value="Unassembled WGS sequence"/>
</dbReference>